<proteinExistence type="predicted"/>
<name>A0A8S3X3V0_PARAO</name>
<evidence type="ECO:0000256" key="2">
    <source>
        <dbReference type="SAM" id="MobiDB-lite"/>
    </source>
</evidence>
<feature type="coiled-coil region" evidence="1">
    <location>
        <begin position="331"/>
        <end position="376"/>
    </location>
</feature>
<keyword evidence="1" id="KW-0175">Coiled coil</keyword>
<feature type="region of interest" description="Disordered" evidence="2">
    <location>
        <begin position="1"/>
        <end position="146"/>
    </location>
</feature>
<sequence>MSDKSKKCASSGSERYTAPKKKPTCTAKSAKETSRVPLINDPEEESAHHHPSAPPLEISGGGTGKQHTESQTGDQHEKPEIEPASSFFTSPKLGDATSSPVLSRTGSSLLRIRTQIRQAKPGEAQETLKATSKAEETGESYVDSGETNISLDASTRSIGGSRMLMNELPRHANEILQRAKADLEKPGNLKKEIRENVVAGLHTLYEMILKLSDSRMLHMLESSKHKANVSRESERLTQRLARFMHETLGQYATLKESIEKLHKETESTRLIVSYDLCEAVSATKREITNFRNETSLGSNLAKELKELRRIIQKIDTNKERYELPADIPAHIDDANVAAERLQQEITNSKLLLISEISELKQEVSRISLEIRSLSSAVSSSAFPSVQACLEELRREMKELKDTAVDSTSPIRLAIEGFKSDLKHKSQVEERELRSVQIKMMEEKGTESTQHSLMPQRKKLPRTFSEVVTKPNFPIIVESIDPRNTSDDIMKQVKDGIDVVELGIGINHFKKAKNQKVLIGCESEGDRNILQDRLKHTTDNSVQISHQKPTFASYRSCLRLVKW</sequence>
<dbReference type="EMBL" id="CAJQZP010000937">
    <property type="protein sequence ID" value="CAG4999457.1"/>
    <property type="molecule type" value="Genomic_DNA"/>
</dbReference>
<comment type="caution">
    <text evidence="3">The sequence shown here is derived from an EMBL/GenBank/DDBJ whole genome shotgun (WGS) entry which is preliminary data.</text>
</comment>
<protein>
    <submittedName>
        <fullName evidence="3">(apollo) hypothetical protein</fullName>
    </submittedName>
</protein>
<evidence type="ECO:0000256" key="1">
    <source>
        <dbReference type="SAM" id="Coils"/>
    </source>
</evidence>
<dbReference type="AlphaFoldDB" id="A0A8S3X3V0"/>
<evidence type="ECO:0000313" key="4">
    <source>
        <dbReference type="Proteomes" id="UP000691718"/>
    </source>
</evidence>
<organism evidence="3 4">
    <name type="scientific">Parnassius apollo</name>
    <name type="common">Apollo butterfly</name>
    <name type="synonym">Papilio apollo</name>
    <dbReference type="NCBI Taxonomy" id="110799"/>
    <lineage>
        <taxon>Eukaryota</taxon>
        <taxon>Metazoa</taxon>
        <taxon>Ecdysozoa</taxon>
        <taxon>Arthropoda</taxon>
        <taxon>Hexapoda</taxon>
        <taxon>Insecta</taxon>
        <taxon>Pterygota</taxon>
        <taxon>Neoptera</taxon>
        <taxon>Endopterygota</taxon>
        <taxon>Lepidoptera</taxon>
        <taxon>Glossata</taxon>
        <taxon>Ditrysia</taxon>
        <taxon>Papilionoidea</taxon>
        <taxon>Papilionidae</taxon>
        <taxon>Parnassiinae</taxon>
        <taxon>Parnassini</taxon>
        <taxon>Parnassius</taxon>
        <taxon>Parnassius</taxon>
    </lineage>
</organism>
<evidence type="ECO:0000313" key="3">
    <source>
        <dbReference type="EMBL" id="CAG4999457.1"/>
    </source>
</evidence>
<feature type="compositionally biased region" description="Polar residues" evidence="2">
    <location>
        <begin position="96"/>
        <end position="108"/>
    </location>
</feature>
<keyword evidence="4" id="KW-1185">Reference proteome</keyword>
<gene>
    <name evidence="3" type="ORF">PAPOLLO_LOCUS13543</name>
</gene>
<reference evidence="3" key="1">
    <citation type="submission" date="2021-04" db="EMBL/GenBank/DDBJ databases">
        <authorList>
            <person name="Tunstrom K."/>
        </authorList>
    </citation>
    <scope>NUCLEOTIDE SEQUENCE</scope>
</reference>
<dbReference type="Proteomes" id="UP000691718">
    <property type="component" value="Unassembled WGS sequence"/>
</dbReference>
<accession>A0A8S3X3V0</accession>
<dbReference type="OrthoDB" id="10022108at2759"/>